<protein>
    <submittedName>
        <fullName evidence="3">NAD(P)-dependent alcohol dehydrogenase</fullName>
    </submittedName>
</protein>
<dbReference type="Pfam" id="PF08240">
    <property type="entry name" value="ADH_N"/>
    <property type="match status" value="1"/>
</dbReference>
<dbReference type="InterPro" id="IPR011032">
    <property type="entry name" value="GroES-like_sf"/>
</dbReference>
<accession>A0A4R9B2C0</accession>
<organism evidence="3 4">
    <name type="scientific">Cryobacterium fucosi</name>
    <dbReference type="NCBI Taxonomy" id="1259157"/>
    <lineage>
        <taxon>Bacteria</taxon>
        <taxon>Bacillati</taxon>
        <taxon>Actinomycetota</taxon>
        <taxon>Actinomycetes</taxon>
        <taxon>Micrococcales</taxon>
        <taxon>Microbacteriaceae</taxon>
        <taxon>Cryobacterium</taxon>
    </lineage>
</organism>
<dbReference type="Gene3D" id="3.40.50.720">
    <property type="entry name" value="NAD(P)-binding Rossmann-like Domain"/>
    <property type="match status" value="1"/>
</dbReference>
<dbReference type="SUPFAM" id="SSF51735">
    <property type="entry name" value="NAD(P)-binding Rossmann-fold domains"/>
    <property type="match status" value="1"/>
</dbReference>
<dbReference type="Gene3D" id="3.90.180.10">
    <property type="entry name" value="Medium-chain alcohol dehydrogenases, catalytic domain"/>
    <property type="match status" value="1"/>
</dbReference>
<dbReference type="InterPro" id="IPR036291">
    <property type="entry name" value="NAD(P)-bd_dom_sf"/>
</dbReference>
<reference evidence="3 4" key="1">
    <citation type="submission" date="2019-03" db="EMBL/GenBank/DDBJ databases">
        <title>Genomics of glacier-inhabiting Cryobacterium strains.</title>
        <authorList>
            <person name="Liu Q."/>
            <person name="Xin Y.-H."/>
        </authorList>
    </citation>
    <scope>NUCLEOTIDE SEQUENCE [LARGE SCALE GENOMIC DNA]</scope>
    <source>
        <strain evidence="3 4">Hh4</strain>
    </source>
</reference>
<dbReference type="InterPro" id="IPR050700">
    <property type="entry name" value="YIM1/Zinc_Alcohol_DH_Fams"/>
</dbReference>
<keyword evidence="1" id="KW-0560">Oxidoreductase</keyword>
<gene>
    <name evidence="3" type="ORF">E3T48_13625</name>
</gene>
<dbReference type="SUPFAM" id="SSF50129">
    <property type="entry name" value="GroES-like"/>
    <property type="match status" value="1"/>
</dbReference>
<dbReference type="PANTHER" id="PTHR11695">
    <property type="entry name" value="ALCOHOL DEHYDROGENASE RELATED"/>
    <property type="match status" value="1"/>
</dbReference>
<sequence length="323" mass="33905">MKAIVQDAYGSSAVLSLRDIDRPGVGDNDVLVQVRAVGLHIGDWHLMTGTPYLVRAMGYGLRAPKTRVRGMDVAGRVESVGRDVTRFRPGDEVFGTCDGALAEYASARVDLLAPKPANLSFEEAAAVPTSATTALQALRDTGQVRANQRVLVIGAGGGVGLYAVQLAKVLGAHVTGVCSTTKLDLVRGVGADEVIDYTREDFAAAGTRYDVILDTVGNRSLSTLRKALTPRGTLVIVGGEGGGPWLGITVRLFGASVVSPFVSQKLRGVISAPRQADLLALGELLTAGAIRPVIDRVYPLSEAAEAIDRLAVERPRGKIVVAV</sequence>
<dbReference type="CDD" id="cd08267">
    <property type="entry name" value="MDR1"/>
    <property type="match status" value="1"/>
</dbReference>
<dbReference type="RefSeq" id="WP_134524585.1">
    <property type="nucleotide sequence ID" value="NZ_SOHH01000094.1"/>
</dbReference>
<dbReference type="PANTHER" id="PTHR11695:SF294">
    <property type="entry name" value="RETICULON-4-INTERACTING PROTEIN 1, MITOCHONDRIAL"/>
    <property type="match status" value="1"/>
</dbReference>
<dbReference type="Proteomes" id="UP000298313">
    <property type="component" value="Unassembled WGS sequence"/>
</dbReference>
<dbReference type="AlphaFoldDB" id="A0A4R9B2C0"/>
<dbReference type="InterPro" id="IPR002364">
    <property type="entry name" value="Quin_OxRdtase/zeta-crystal_CS"/>
</dbReference>
<dbReference type="GO" id="GO:0008270">
    <property type="term" value="F:zinc ion binding"/>
    <property type="evidence" value="ECO:0007669"/>
    <property type="project" value="InterPro"/>
</dbReference>
<dbReference type="GO" id="GO:0016491">
    <property type="term" value="F:oxidoreductase activity"/>
    <property type="evidence" value="ECO:0007669"/>
    <property type="project" value="UniProtKB-KW"/>
</dbReference>
<evidence type="ECO:0000313" key="3">
    <source>
        <dbReference type="EMBL" id="TFD74369.1"/>
    </source>
</evidence>
<dbReference type="InterPro" id="IPR013154">
    <property type="entry name" value="ADH-like_N"/>
</dbReference>
<dbReference type="Pfam" id="PF13602">
    <property type="entry name" value="ADH_zinc_N_2"/>
    <property type="match status" value="1"/>
</dbReference>
<name>A0A4R9B2C0_9MICO</name>
<feature type="domain" description="Enoyl reductase (ER)" evidence="2">
    <location>
        <begin position="10"/>
        <end position="321"/>
    </location>
</feature>
<comment type="caution">
    <text evidence="3">The sequence shown here is derived from an EMBL/GenBank/DDBJ whole genome shotgun (WGS) entry which is preliminary data.</text>
</comment>
<dbReference type="PROSITE" id="PS01162">
    <property type="entry name" value="QOR_ZETA_CRYSTAL"/>
    <property type="match status" value="1"/>
</dbReference>
<keyword evidence="4" id="KW-1185">Reference proteome</keyword>
<evidence type="ECO:0000313" key="4">
    <source>
        <dbReference type="Proteomes" id="UP000298313"/>
    </source>
</evidence>
<dbReference type="OrthoDB" id="9790818at2"/>
<evidence type="ECO:0000259" key="2">
    <source>
        <dbReference type="SMART" id="SM00829"/>
    </source>
</evidence>
<proteinExistence type="predicted"/>
<evidence type="ECO:0000256" key="1">
    <source>
        <dbReference type="ARBA" id="ARBA00023002"/>
    </source>
</evidence>
<dbReference type="InterPro" id="IPR020843">
    <property type="entry name" value="ER"/>
</dbReference>
<dbReference type="EMBL" id="SOHH01000094">
    <property type="protein sequence ID" value="TFD74369.1"/>
    <property type="molecule type" value="Genomic_DNA"/>
</dbReference>
<dbReference type="SMART" id="SM00829">
    <property type="entry name" value="PKS_ER"/>
    <property type="match status" value="1"/>
</dbReference>